<evidence type="ECO:0000313" key="2">
    <source>
        <dbReference type="Proteomes" id="UP001279734"/>
    </source>
</evidence>
<accession>A0AAD3XHJ0</accession>
<name>A0AAD3XHJ0_NEPGR</name>
<reference evidence="1" key="1">
    <citation type="submission" date="2023-05" db="EMBL/GenBank/DDBJ databases">
        <title>Nepenthes gracilis genome sequencing.</title>
        <authorList>
            <person name="Fukushima K."/>
        </authorList>
    </citation>
    <scope>NUCLEOTIDE SEQUENCE</scope>
    <source>
        <strain evidence="1">SING2019-196</strain>
    </source>
</reference>
<dbReference type="EMBL" id="BSYO01000005">
    <property type="protein sequence ID" value="GMH04784.1"/>
    <property type="molecule type" value="Genomic_DNA"/>
</dbReference>
<organism evidence="1 2">
    <name type="scientific">Nepenthes gracilis</name>
    <name type="common">Slender pitcher plant</name>
    <dbReference type="NCBI Taxonomy" id="150966"/>
    <lineage>
        <taxon>Eukaryota</taxon>
        <taxon>Viridiplantae</taxon>
        <taxon>Streptophyta</taxon>
        <taxon>Embryophyta</taxon>
        <taxon>Tracheophyta</taxon>
        <taxon>Spermatophyta</taxon>
        <taxon>Magnoliopsida</taxon>
        <taxon>eudicotyledons</taxon>
        <taxon>Gunneridae</taxon>
        <taxon>Pentapetalae</taxon>
        <taxon>Caryophyllales</taxon>
        <taxon>Nepenthaceae</taxon>
        <taxon>Nepenthes</taxon>
    </lineage>
</organism>
<dbReference type="Proteomes" id="UP001279734">
    <property type="component" value="Unassembled WGS sequence"/>
</dbReference>
<sequence length="100" mass="10790">MASSTSRLSGSLQLLVWYHADVAQWSICPDWMISVFVSSVVNSMVCHGEPAVLASFSGIHHVGFGPVVHEPELSNNRLYPLLADMSICSSKIPHPGTLNA</sequence>
<protein>
    <submittedName>
        <fullName evidence="1">Uncharacterized protein</fullName>
    </submittedName>
</protein>
<gene>
    <name evidence="1" type="ORF">Nepgr_006624</name>
</gene>
<comment type="caution">
    <text evidence="1">The sequence shown here is derived from an EMBL/GenBank/DDBJ whole genome shotgun (WGS) entry which is preliminary data.</text>
</comment>
<evidence type="ECO:0000313" key="1">
    <source>
        <dbReference type="EMBL" id="GMH04784.1"/>
    </source>
</evidence>
<dbReference type="AlphaFoldDB" id="A0AAD3XHJ0"/>
<keyword evidence="2" id="KW-1185">Reference proteome</keyword>
<proteinExistence type="predicted"/>